<feature type="compositionally biased region" description="Polar residues" evidence="1">
    <location>
        <begin position="30"/>
        <end position="39"/>
    </location>
</feature>
<dbReference type="EMBL" id="BPQB01000037">
    <property type="protein sequence ID" value="GJE94135.1"/>
    <property type="molecule type" value="Genomic_DNA"/>
</dbReference>
<accession>A0A9P3LGB1</accession>
<organism evidence="2 3">
    <name type="scientific">Phanerochaete sordida</name>
    <dbReference type="NCBI Taxonomy" id="48140"/>
    <lineage>
        <taxon>Eukaryota</taxon>
        <taxon>Fungi</taxon>
        <taxon>Dikarya</taxon>
        <taxon>Basidiomycota</taxon>
        <taxon>Agaricomycotina</taxon>
        <taxon>Agaricomycetes</taxon>
        <taxon>Polyporales</taxon>
        <taxon>Phanerochaetaceae</taxon>
        <taxon>Phanerochaete</taxon>
    </lineage>
</organism>
<keyword evidence="3" id="KW-1185">Reference proteome</keyword>
<name>A0A9P3LGB1_9APHY</name>
<gene>
    <name evidence="2" type="ORF">PsYK624_103030</name>
</gene>
<evidence type="ECO:0000256" key="1">
    <source>
        <dbReference type="SAM" id="MobiDB-lite"/>
    </source>
</evidence>
<comment type="caution">
    <text evidence="2">The sequence shown here is derived from an EMBL/GenBank/DDBJ whole genome shotgun (WGS) entry which is preliminary data.</text>
</comment>
<feature type="region of interest" description="Disordered" evidence="1">
    <location>
        <begin position="1"/>
        <end position="40"/>
    </location>
</feature>
<evidence type="ECO:0000313" key="2">
    <source>
        <dbReference type="EMBL" id="GJE94135.1"/>
    </source>
</evidence>
<proteinExistence type="predicted"/>
<dbReference type="AlphaFoldDB" id="A0A9P3LGB1"/>
<sequence>MFRRIRRRTQSALQTSASPVVPLSGPIHSKTASSVSSGEQPPVLAPVELAGSVSNNGLRWKGHRGLGDVRAVRFTLLRLLPPQAVDLVLRDAEYYYAVAYISTTRDNIESEASESLVSISLNKAQRLSLAQASVCIRGVCHMPYYQEDYEDMLRPGTPVEPQTVYSYDIGGKSGKLWLHPHYRENDFLTLSPGTSRHRRSPDIVWEGESDQIRNLRREGVLHISARGWQYRKWGHPKDTTTVELWFSPNDVDYISFVLSNGF</sequence>
<protein>
    <submittedName>
        <fullName evidence="2">Uncharacterized protein</fullName>
    </submittedName>
</protein>
<reference evidence="2 3" key="1">
    <citation type="submission" date="2021-08" db="EMBL/GenBank/DDBJ databases">
        <title>Draft Genome Sequence of Phanerochaete sordida strain YK-624.</title>
        <authorList>
            <person name="Mori T."/>
            <person name="Dohra H."/>
            <person name="Suzuki T."/>
            <person name="Kawagishi H."/>
            <person name="Hirai H."/>
        </authorList>
    </citation>
    <scope>NUCLEOTIDE SEQUENCE [LARGE SCALE GENOMIC DNA]</scope>
    <source>
        <strain evidence="2 3">YK-624</strain>
    </source>
</reference>
<dbReference type="Proteomes" id="UP000703269">
    <property type="component" value="Unassembled WGS sequence"/>
</dbReference>
<evidence type="ECO:0000313" key="3">
    <source>
        <dbReference type="Proteomes" id="UP000703269"/>
    </source>
</evidence>